<evidence type="ECO:0000313" key="2">
    <source>
        <dbReference type="EMBL" id="QWT28909.1"/>
    </source>
</evidence>
<feature type="compositionally biased region" description="Low complexity" evidence="1">
    <location>
        <begin position="71"/>
        <end position="87"/>
    </location>
</feature>
<gene>
    <name evidence="2" type="ORF">vBMoxSR1_gp59</name>
</gene>
<evidence type="ECO:0000313" key="3">
    <source>
        <dbReference type="Proteomes" id="UP000683438"/>
    </source>
</evidence>
<organism evidence="2 3">
    <name type="scientific">Microbacterium phage vB_MoxS-R1</name>
    <dbReference type="NCBI Taxonomy" id="2848881"/>
    <lineage>
        <taxon>Viruses</taxon>
        <taxon>Duplodnaviria</taxon>
        <taxon>Heunggongvirae</taxon>
        <taxon>Uroviricota</taxon>
        <taxon>Caudoviricetes</taxon>
        <taxon>Syrbvirus</taxon>
        <taxon>Syrbvirus R1</taxon>
    </lineage>
</organism>
<name>A0A8F2E4U2_9CAUD</name>
<dbReference type="Proteomes" id="UP000683438">
    <property type="component" value="Segment"/>
</dbReference>
<dbReference type="EMBL" id="MW073100">
    <property type="protein sequence ID" value="QWT28909.1"/>
    <property type="molecule type" value="Genomic_DNA"/>
</dbReference>
<keyword evidence="3" id="KW-1185">Reference proteome</keyword>
<reference evidence="2" key="1">
    <citation type="submission" date="2020-10" db="EMBL/GenBank/DDBJ databases">
        <title>Complete genome sequence of vB_MoxS-R1, a novel marine prophage inducted from Microbacterium.</title>
        <authorList>
            <person name="Zheng H."/>
            <person name="Liu B."/>
            <person name="Xu Y."/>
            <person name="Chen F."/>
        </authorList>
    </citation>
    <scope>NUCLEOTIDE SEQUENCE</scope>
</reference>
<accession>A0A8F2E4U2</accession>
<feature type="region of interest" description="Disordered" evidence="1">
    <location>
        <begin position="56"/>
        <end position="88"/>
    </location>
</feature>
<evidence type="ECO:0000256" key="1">
    <source>
        <dbReference type="SAM" id="MobiDB-lite"/>
    </source>
</evidence>
<sequence>MTVVLTPRFDMTPVPRVEMVVESADIPAGTNRVTLWRVADGREFKVRGGVDRTFTGGSPLEVRRNVDVDPAGTGTSAHSASQSGAGSPTFTATSTLGMNVGGMGIDTFVRVEATTASTYLDVRGTATNNVLKTPLGPDIAASAWVRPSSIADPIGRVYIQQYNSSNTLLGTSDIVTGSISSGWNRVGFSVPRLAGAVRAVAIFRIAGTVPVGARLDVTGFLTESANSVGRWFSGSSTPYLGYAPSWLSAVNASASIESAGTGSLSLIDYEPPLRGSFTYEAECWAGSESKGRVSIGTVTSPWVDGPEVVLVQQPLDPNLSLEVLNLSGSWPSLSQEAPGELVFAEGAARGTFVGFGPRRGLSGVQIDFGVSSREQAASLRATLGTERQPQLPIWLIRSTGEFFPKVVFCVVKTLVEVDIDTAMGDGWSRFQATVTECEPPAPALVIATLSYSDLDAGYASYTARDAAYASYDAQDRDYSLAGLAG</sequence>
<protein>
    <submittedName>
        <fullName evidence="2">Tail protein</fullName>
    </submittedName>
</protein>
<proteinExistence type="predicted"/>